<dbReference type="Pfam" id="PF01880">
    <property type="entry name" value="Desulfoferrodox"/>
    <property type="match status" value="1"/>
</dbReference>
<evidence type="ECO:0000256" key="2">
    <source>
        <dbReference type="ARBA" id="ARBA00022448"/>
    </source>
</evidence>
<dbReference type="STRING" id="633148.Tagg_0590"/>
<feature type="domain" description="Desulfoferrodoxin ferrous iron-binding" evidence="6">
    <location>
        <begin position="22"/>
        <end position="119"/>
    </location>
</feature>
<accession>D5U163</accession>
<dbReference type="AlphaFoldDB" id="D5U163"/>
<gene>
    <name evidence="7" type="ordered locus">Tagg_0590</name>
</gene>
<dbReference type="InterPro" id="IPR036073">
    <property type="entry name" value="Desulfoferrodoxin_Fe-bd_dom_sf"/>
</dbReference>
<dbReference type="GO" id="GO:0050605">
    <property type="term" value="F:superoxide reductase activity"/>
    <property type="evidence" value="ECO:0007669"/>
    <property type="project" value="UniProtKB-EC"/>
</dbReference>
<dbReference type="PANTHER" id="PTHR36541">
    <property type="entry name" value="SUPEROXIDE REDUCTASE-RELATED"/>
    <property type="match status" value="1"/>
</dbReference>
<keyword evidence="4" id="KW-0249">Electron transport</keyword>
<dbReference type="InterPro" id="IPR051233">
    <property type="entry name" value="Desulfoferrodoxin_SOR"/>
</dbReference>
<keyword evidence="2" id="KW-0813">Transport</keyword>
<dbReference type="OrthoDB" id="30725at2157"/>
<evidence type="ECO:0000313" key="8">
    <source>
        <dbReference type="Proteomes" id="UP000002376"/>
    </source>
</evidence>
<dbReference type="Proteomes" id="UP000002376">
    <property type="component" value="Chromosome"/>
</dbReference>
<keyword evidence="3" id="KW-0479">Metal-binding</keyword>
<evidence type="ECO:0000256" key="3">
    <source>
        <dbReference type="ARBA" id="ARBA00022723"/>
    </source>
</evidence>
<dbReference type="GO" id="GO:0005506">
    <property type="term" value="F:iron ion binding"/>
    <property type="evidence" value="ECO:0007669"/>
    <property type="project" value="InterPro"/>
</dbReference>
<dbReference type="SUPFAM" id="SSF49367">
    <property type="entry name" value="Superoxide reductase-like"/>
    <property type="match status" value="1"/>
</dbReference>
<dbReference type="CDD" id="cd03172">
    <property type="entry name" value="SORL_classII"/>
    <property type="match status" value="1"/>
</dbReference>
<name>D5U163_THEAM</name>
<dbReference type="EC" id="1.15.1.2" evidence="7"/>
<protein>
    <submittedName>
        <fullName evidence="7">Desulfoferrodoxin ferrous iron-binding region</fullName>
        <ecNumber evidence="7">1.15.1.2</ecNumber>
    </submittedName>
</protein>
<keyword evidence="7" id="KW-0560">Oxidoreductase</keyword>
<dbReference type="HOGENOM" id="CLU_118960_2_1_2"/>
<keyword evidence="8" id="KW-1185">Reference proteome</keyword>
<dbReference type="NCBIfam" id="TIGR00332">
    <property type="entry name" value="neela_ferrous"/>
    <property type="match status" value="1"/>
</dbReference>
<proteinExistence type="inferred from homology"/>
<dbReference type="PANTHER" id="PTHR36541:SF1">
    <property type="entry name" value="SUPEROXIDE REDUCTASE-RELATED"/>
    <property type="match status" value="1"/>
</dbReference>
<dbReference type="Gene3D" id="2.60.40.730">
    <property type="entry name" value="SOR catalytic domain"/>
    <property type="match status" value="1"/>
</dbReference>
<evidence type="ECO:0000256" key="1">
    <source>
        <dbReference type="ARBA" id="ARBA00005941"/>
    </source>
</evidence>
<organism evidence="7 8">
    <name type="scientific">Thermosphaera aggregans (strain DSM 11486 / M11TL)</name>
    <dbReference type="NCBI Taxonomy" id="633148"/>
    <lineage>
        <taxon>Archaea</taxon>
        <taxon>Thermoproteota</taxon>
        <taxon>Thermoprotei</taxon>
        <taxon>Desulfurococcales</taxon>
        <taxon>Desulfurococcaceae</taxon>
        <taxon>Thermosphaera</taxon>
    </lineage>
</organism>
<reference key="3">
    <citation type="submission" date="2010-02" db="EMBL/GenBank/DDBJ databases">
        <title>Complete genome sequence of Thermosphaera aggregans type strain (M11TL).</title>
        <authorList>
            <consortium name="US DOE Joint Genome Institute (JGI-PGF)"/>
            <person name="Spring S."/>
            <person name="Lapidus A."/>
            <person name="Munk C."/>
            <person name="Schroeder M."/>
            <person name="Glavina Del Rio T."/>
            <person name="Tice H."/>
            <person name="Copeland A."/>
            <person name="Cheng J.-F."/>
            <person name="Lucas S."/>
            <person name="Chen F."/>
            <person name="Nolan M."/>
            <person name="Bruce D."/>
            <person name="Goodwin L."/>
            <person name="Pitluck S."/>
            <person name="Ivanova N."/>
            <person name="Mavromatis K."/>
            <person name="Ovchinnikova G."/>
            <person name="Pati A."/>
            <person name="Chen A."/>
            <person name="Palaniappan K."/>
            <person name="Land M."/>
            <person name="Hauser L."/>
            <person name="Chang Y.-J."/>
            <person name="Jeffries C.C."/>
            <person name="Brettin T."/>
            <person name="Detter J.C."/>
            <person name="Tapia R."/>
            <person name="Han C."/>
            <person name="Chain P."/>
            <person name="Heimerl T."/>
            <person name="Weik F."/>
            <person name="Goker M."/>
            <person name="Rachel R."/>
            <person name="Bristow J."/>
            <person name="Eisen J.A."/>
            <person name="Markowitz V."/>
            <person name="Hugenholtz P."/>
            <person name="Kyrpides N.C."/>
            <person name="Klenk H.-P."/>
        </authorList>
    </citation>
    <scope>NUCLEOTIDE SEQUENCE</scope>
    <source>
        <strain>DSM 11486</strain>
    </source>
</reference>
<evidence type="ECO:0000313" key="7">
    <source>
        <dbReference type="EMBL" id="ADG90863.1"/>
    </source>
</evidence>
<evidence type="ECO:0000259" key="6">
    <source>
        <dbReference type="Pfam" id="PF01880"/>
    </source>
</evidence>
<dbReference type="InterPro" id="IPR002742">
    <property type="entry name" value="Desulfoferrodoxin_Fe-bd_dom"/>
</dbReference>
<dbReference type="KEGG" id="tag:Tagg_0590"/>
<reference evidence="8" key="2">
    <citation type="journal article" date="2010" name="Stand. Genomic Sci.">
        <title>Complete genome sequence of Thermosphaera aggregans type strain (M11TLT).</title>
        <authorList>
            <person name="Spring S."/>
            <person name="Rachel R."/>
            <person name="Lapidus A."/>
            <person name="Davenport K."/>
            <person name="Tice H."/>
            <person name="Copeland A."/>
            <person name="Cheng J.-F."/>
            <person name="Lucas S."/>
            <person name="Chen F."/>
            <person name="Nolan M."/>
            <person name="Bruce D."/>
            <person name="Goodwin L."/>
            <person name="Pitluck S."/>
            <person name="Ivanova N."/>
            <person name="Mavromatis K."/>
            <person name="Ovchinnikova G."/>
            <person name="Pati A."/>
            <person name="Chen A."/>
            <person name="Palaniappan K."/>
            <person name="Land M."/>
            <person name="Hauser L."/>
            <person name="Chang Y.-J."/>
            <person name="Jeffries C.C."/>
            <person name="Brettin T."/>
            <person name="Detter J.C."/>
            <person name="Tapia R."/>
            <person name="Han C."/>
            <person name="Heimerl T."/>
            <person name="Weikl F."/>
            <person name="Brambilla E."/>
            <person name="Goker M."/>
            <person name="Bristow J."/>
            <person name="Eisen J.A."/>
            <person name="Markowitz V."/>
            <person name="Hugenholtz P."/>
            <person name="Kyrpides N.C."/>
            <person name="Klenk H.-P."/>
        </authorList>
    </citation>
    <scope>NUCLEOTIDE SEQUENCE [LARGE SCALE GENOMIC DNA]</scope>
    <source>
        <strain evidence="8">DSM 11486 / M11TL</strain>
    </source>
</reference>
<comment type="similarity">
    <text evidence="1">Belongs to the desulfoferrodoxin family.</text>
</comment>
<dbReference type="RefSeq" id="WP_013129456.1">
    <property type="nucleotide sequence ID" value="NC_014160.1"/>
</dbReference>
<evidence type="ECO:0000256" key="4">
    <source>
        <dbReference type="ARBA" id="ARBA00022982"/>
    </source>
</evidence>
<dbReference type="eggNOG" id="arCOG02146">
    <property type="taxonomic scope" value="Archaea"/>
</dbReference>
<sequence>MLKMGLKELIYEPGSVKGEAVSKVESHTPRIEAPDKVKSGEVFKVKVSVGPHPNTVEHSIRWIELYFEEQGRPFNPILIGRYEFTPVYSEPVVEVSLKLSKPGKLIAVEYCNLHGLWESSKQIDVS</sequence>
<dbReference type="EMBL" id="CP001939">
    <property type="protein sequence ID" value="ADG90863.1"/>
    <property type="molecule type" value="Genomic_DNA"/>
</dbReference>
<keyword evidence="5" id="KW-0408">Iron</keyword>
<dbReference type="GeneID" id="9165604"/>
<evidence type="ECO:0000256" key="5">
    <source>
        <dbReference type="ARBA" id="ARBA00023004"/>
    </source>
</evidence>
<reference evidence="7 8" key="1">
    <citation type="journal article" date="2010" name="Stand. Genomic Sci.">
        <title>Complete genome sequence of Thermosphaera aggregans type strain (M11TL).</title>
        <authorList>
            <person name="Spring S."/>
            <person name="Rachel R."/>
            <person name="Lapidus A."/>
            <person name="Davenport K."/>
            <person name="Tice H."/>
            <person name="Copeland A."/>
            <person name="Cheng J.F."/>
            <person name="Lucas S."/>
            <person name="Chen F."/>
            <person name="Nolan M."/>
            <person name="Bruce D."/>
            <person name="Goodwin L."/>
            <person name="Pitluck S."/>
            <person name="Ivanova N."/>
            <person name="Mavromatis K."/>
            <person name="Ovchinnikova G."/>
            <person name="Pati A."/>
            <person name="Chen A."/>
            <person name="Palaniappan K."/>
            <person name="Land M."/>
            <person name="Hauser L."/>
            <person name="Chang Y.J."/>
            <person name="Jeffries C.C."/>
            <person name="Brettin T."/>
            <person name="Detter J.C."/>
            <person name="Tapia R."/>
            <person name="Han C."/>
            <person name="Heimerl T."/>
            <person name="Weikl F."/>
            <person name="Brambilla E."/>
            <person name="Goker M."/>
            <person name="Bristow J."/>
            <person name="Eisen J.A."/>
            <person name="Markowitz V."/>
            <person name="Hugenholtz P."/>
            <person name="Kyrpides N.C."/>
            <person name="Klenk H.P."/>
        </authorList>
    </citation>
    <scope>NUCLEOTIDE SEQUENCE [LARGE SCALE GENOMIC DNA]</scope>
    <source>
        <strain evidence="8">DSM 11486 / M11TL</strain>
    </source>
</reference>